<reference evidence="4" key="1">
    <citation type="submission" date="2019-11" db="EMBL/GenBank/DDBJ databases">
        <authorList>
            <person name="Liu Y."/>
            <person name="Hou J."/>
            <person name="Li T.-Q."/>
            <person name="Guan C.-H."/>
            <person name="Wu X."/>
            <person name="Wu H.-Z."/>
            <person name="Ling F."/>
            <person name="Zhang R."/>
            <person name="Shi X.-G."/>
            <person name="Ren J.-P."/>
            <person name="Chen E.-F."/>
            <person name="Sun J.-M."/>
        </authorList>
    </citation>
    <scope>NUCLEOTIDE SEQUENCE</scope>
    <source>
        <strain evidence="4">Adult_tree_wgs_1</strain>
        <tissue evidence="4">Leaves</tissue>
    </source>
</reference>
<dbReference type="PANTHER" id="PTHR24178">
    <property type="entry name" value="MOLTING PROTEIN MLT-4"/>
    <property type="match status" value="1"/>
</dbReference>
<dbReference type="PROSITE" id="PS50088">
    <property type="entry name" value="ANK_REPEAT"/>
    <property type="match status" value="1"/>
</dbReference>
<dbReference type="InterPro" id="IPR002110">
    <property type="entry name" value="Ankyrin_rpt"/>
</dbReference>
<accession>A0A834HE72</accession>
<dbReference type="Pfam" id="PF12796">
    <property type="entry name" value="Ank_2"/>
    <property type="match status" value="1"/>
</dbReference>
<protein>
    <submittedName>
        <fullName evidence="4">Uncharacterized protein</fullName>
    </submittedName>
</protein>
<keyword evidence="2 3" id="KW-0040">ANK repeat</keyword>
<keyword evidence="1" id="KW-0677">Repeat</keyword>
<sequence>MDQKHYKAAKEGNVSCLSEEAMNNEQGIFLQRTQHSNNNILHIAARAGRDTFVAEALRRFPLLSDQANSQGDTPLLVAARFGHFKVVKTLAVTARENEANSIEWWPELRRFGRRASWSSIRCANSLPLAGDKFGSCYSYYSSI</sequence>
<evidence type="ECO:0000256" key="2">
    <source>
        <dbReference type="ARBA" id="ARBA00023043"/>
    </source>
</evidence>
<organism evidence="4 5">
    <name type="scientific">Rhododendron simsii</name>
    <name type="common">Sims's rhododendron</name>
    <dbReference type="NCBI Taxonomy" id="118357"/>
    <lineage>
        <taxon>Eukaryota</taxon>
        <taxon>Viridiplantae</taxon>
        <taxon>Streptophyta</taxon>
        <taxon>Embryophyta</taxon>
        <taxon>Tracheophyta</taxon>
        <taxon>Spermatophyta</taxon>
        <taxon>Magnoliopsida</taxon>
        <taxon>eudicotyledons</taxon>
        <taxon>Gunneridae</taxon>
        <taxon>Pentapetalae</taxon>
        <taxon>asterids</taxon>
        <taxon>Ericales</taxon>
        <taxon>Ericaceae</taxon>
        <taxon>Ericoideae</taxon>
        <taxon>Rhodoreae</taxon>
        <taxon>Rhododendron</taxon>
    </lineage>
</organism>
<dbReference type="SUPFAM" id="SSF48403">
    <property type="entry name" value="Ankyrin repeat"/>
    <property type="match status" value="1"/>
</dbReference>
<keyword evidence="5" id="KW-1185">Reference proteome</keyword>
<dbReference type="EMBL" id="WJXA01000004">
    <property type="protein sequence ID" value="KAF7146455.1"/>
    <property type="molecule type" value="Genomic_DNA"/>
</dbReference>
<proteinExistence type="predicted"/>
<dbReference type="PROSITE" id="PS50297">
    <property type="entry name" value="ANK_REP_REGION"/>
    <property type="match status" value="1"/>
</dbReference>
<gene>
    <name evidence="4" type="ORF">RHSIM_Rhsim04G0028800</name>
</gene>
<feature type="repeat" description="ANK" evidence="3">
    <location>
        <begin position="70"/>
        <end position="90"/>
    </location>
</feature>
<dbReference type="OrthoDB" id="1847170at2759"/>
<dbReference type="InterPro" id="IPR036770">
    <property type="entry name" value="Ankyrin_rpt-contain_sf"/>
</dbReference>
<dbReference type="AlphaFoldDB" id="A0A834HE72"/>
<dbReference type="Gene3D" id="1.25.40.20">
    <property type="entry name" value="Ankyrin repeat-containing domain"/>
    <property type="match status" value="1"/>
</dbReference>
<evidence type="ECO:0000256" key="3">
    <source>
        <dbReference type="PROSITE-ProRule" id="PRU00023"/>
    </source>
</evidence>
<evidence type="ECO:0000256" key="1">
    <source>
        <dbReference type="ARBA" id="ARBA00022737"/>
    </source>
</evidence>
<evidence type="ECO:0000313" key="5">
    <source>
        <dbReference type="Proteomes" id="UP000626092"/>
    </source>
</evidence>
<dbReference type="Proteomes" id="UP000626092">
    <property type="component" value="Unassembled WGS sequence"/>
</dbReference>
<evidence type="ECO:0000313" key="4">
    <source>
        <dbReference type="EMBL" id="KAF7146455.1"/>
    </source>
</evidence>
<name>A0A834HE72_RHOSS</name>
<comment type="caution">
    <text evidence="4">The sequence shown here is derived from an EMBL/GenBank/DDBJ whole genome shotgun (WGS) entry which is preliminary data.</text>
</comment>
<dbReference type="PANTHER" id="PTHR24178:SF41">
    <property type="entry name" value="ANKYRIN-2 ISOFORM X1"/>
    <property type="match status" value="1"/>
</dbReference>